<protein>
    <submittedName>
        <fullName evidence="2">Uncharacterized protein</fullName>
    </submittedName>
</protein>
<name>A0A6C0BDR5_9ZZZZ</name>
<sequence>MNQQQQFQFPHFPQQPVYTVPIVQSAPAELPGVADIKKTIRRLAEAYIHGVFVQPTQNKKKPGVFSKSEPKRSGALKRIESDQSKTTNGLLPQGLPWYSKSTYYPVLNLVGTPAVLSEYLSTRLSRAKGLFDTDLAQWVLAALFSTLGNDLTTSLSESNYRNVSYVRVLPFFENYKNKTAEQRTVLVNEFYQSFILGFFESTVEEVKQYIANVIQHIGGVGVYNFDENTRNNTRAYIMSHYFETIKSIVKASYDRNLNQQLVSLGFNEYIEFSPEQKIKDESNVVTLLELSNVMKKVGIIEAVSAGLPSWIRKESESQPGNFNYTGLPLNQDSAYLLGYSYGTNWKPCKLVREVETVPGAEKKRNHKVLTLEGVREKISKNFSKHFDQKDSKVPNKYALQNHEKYIDIKGFDQKTGNGLQITVSNDNVILPYVTSSSNIAQIPSSSSFLSLSPYDRLQIILPNIGYVVGVDGNTSRMREIVQELHHVFGVHFDPKSIINTLPKKASVGGNIFGQQHFQAASPQFQAPQSNFPQFQQFQQGQSNVQQEQQTNAQPESMVF</sequence>
<proteinExistence type="predicted"/>
<organism evidence="2">
    <name type="scientific">viral metagenome</name>
    <dbReference type="NCBI Taxonomy" id="1070528"/>
    <lineage>
        <taxon>unclassified sequences</taxon>
        <taxon>metagenomes</taxon>
        <taxon>organismal metagenomes</taxon>
    </lineage>
</organism>
<feature type="region of interest" description="Disordered" evidence="1">
    <location>
        <begin position="59"/>
        <end position="87"/>
    </location>
</feature>
<dbReference type="EMBL" id="MN739129">
    <property type="protein sequence ID" value="QHS90132.1"/>
    <property type="molecule type" value="Genomic_DNA"/>
</dbReference>
<accession>A0A6C0BDR5</accession>
<feature type="compositionally biased region" description="Basic and acidic residues" evidence="1">
    <location>
        <begin position="68"/>
        <end position="83"/>
    </location>
</feature>
<evidence type="ECO:0000313" key="2">
    <source>
        <dbReference type="EMBL" id="QHS90132.1"/>
    </source>
</evidence>
<evidence type="ECO:0000256" key="1">
    <source>
        <dbReference type="SAM" id="MobiDB-lite"/>
    </source>
</evidence>
<reference evidence="2" key="1">
    <citation type="journal article" date="2020" name="Nature">
        <title>Giant virus diversity and host interactions through global metagenomics.</title>
        <authorList>
            <person name="Schulz F."/>
            <person name="Roux S."/>
            <person name="Paez-Espino D."/>
            <person name="Jungbluth S."/>
            <person name="Walsh D.A."/>
            <person name="Denef V.J."/>
            <person name="McMahon K.D."/>
            <person name="Konstantinidis K.T."/>
            <person name="Eloe-Fadrosh E.A."/>
            <person name="Kyrpides N.C."/>
            <person name="Woyke T."/>
        </authorList>
    </citation>
    <scope>NUCLEOTIDE SEQUENCE</scope>
    <source>
        <strain evidence="2">GVMAG-M-3300010160-4</strain>
    </source>
</reference>
<dbReference type="AlphaFoldDB" id="A0A6C0BDR5"/>